<name>A0A151XK63_9HYME</name>
<dbReference type="InterPro" id="IPR005312">
    <property type="entry name" value="DUF1759"/>
</dbReference>
<feature type="non-terminal residue" evidence="1">
    <location>
        <position position="1"/>
    </location>
</feature>
<dbReference type="Proteomes" id="UP000075809">
    <property type="component" value="Unassembled WGS sequence"/>
</dbReference>
<accession>A0A151XK63</accession>
<dbReference type="AlphaFoldDB" id="A0A151XK63"/>
<dbReference type="PANTHER" id="PTHR47331">
    <property type="entry name" value="PHD-TYPE DOMAIN-CONTAINING PROTEIN"/>
    <property type="match status" value="1"/>
</dbReference>
<dbReference type="STRING" id="64791.A0A151XK63"/>
<gene>
    <name evidence="1" type="ORF">ALC60_00163</name>
</gene>
<dbReference type="EMBL" id="KQ982039">
    <property type="protein sequence ID" value="KYQ60779.1"/>
    <property type="molecule type" value="Genomic_DNA"/>
</dbReference>
<evidence type="ECO:0000313" key="2">
    <source>
        <dbReference type="Proteomes" id="UP000075809"/>
    </source>
</evidence>
<proteinExistence type="predicted"/>
<reference evidence="1 2" key="1">
    <citation type="submission" date="2015-09" db="EMBL/GenBank/DDBJ databases">
        <title>Trachymyrmex zeteki WGS genome.</title>
        <authorList>
            <person name="Nygaard S."/>
            <person name="Hu H."/>
            <person name="Boomsma J."/>
            <person name="Zhang G."/>
        </authorList>
    </citation>
    <scope>NUCLEOTIDE SEQUENCE [LARGE SCALE GENOMIC DNA]</scope>
    <source>
        <strain evidence="1">Tzet28-1</strain>
        <tissue evidence="1">Whole body</tissue>
    </source>
</reference>
<keyword evidence="2" id="KW-1185">Reference proteome</keyword>
<evidence type="ECO:0000313" key="1">
    <source>
        <dbReference type="EMBL" id="KYQ60779.1"/>
    </source>
</evidence>
<organism evidence="1 2">
    <name type="scientific">Mycetomoellerius zeteki</name>
    <dbReference type="NCBI Taxonomy" id="64791"/>
    <lineage>
        <taxon>Eukaryota</taxon>
        <taxon>Metazoa</taxon>
        <taxon>Ecdysozoa</taxon>
        <taxon>Arthropoda</taxon>
        <taxon>Hexapoda</taxon>
        <taxon>Insecta</taxon>
        <taxon>Pterygota</taxon>
        <taxon>Neoptera</taxon>
        <taxon>Endopterygota</taxon>
        <taxon>Hymenoptera</taxon>
        <taxon>Apocrita</taxon>
        <taxon>Aculeata</taxon>
        <taxon>Formicoidea</taxon>
        <taxon>Formicidae</taxon>
        <taxon>Myrmicinae</taxon>
        <taxon>Mycetomoellerius</taxon>
    </lineage>
</organism>
<protein>
    <submittedName>
        <fullName evidence="1">Uncharacterized protein</fullName>
    </submittedName>
</protein>
<sequence length="252" mass="29092">GEASEWLSFRDTFESLIYKNETIDPIQKFHYLKAALQDGAAQIIKSLEFTAINYTVAWETICSRFNNKRLLTHNHIKAIFNIKLIKEESAAQLRETVDMVSKHLRALNALDQATEYWDALLINLISCERHFVENTYHNTDGRFVVSMPLKEDVSRLSESKSIALKRFFSLEKKLIKCPTLKDHYVTFLADYERLGHMIKVSEESAHAIRRHGSVSGHVKKKLLQEINENEMKETTSLLSRATKVHSSGVYNY</sequence>
<dbReference type="Pfam" id="PF03564">
    <property type="entry name" value="DUF1759"/>
    <property type="match status" value="1"/>
</dbReference>
<dbReference type="PANTHER" id="PTHR47331:SF5">
    <property type="entry name" value="RIBONUCLEASE H"/>
    <property type="match status" value="1"/>
</dbReference>